<dbReference type="PANTHER" id="PTHR33608:SF14">
    <property type="entry name" value="POSSIBLE CONSERVED SECRETED PROTEIN"/>
    <property type="match status" value="1"/>
</dbReference>
<evidence type="ECO:0000313" key="5">
    <source>
        <dbReference type="Proteomes" id="UP000664209"/>
    </source>
</evidence>
<evidence type="ECO:0000259" key="3">
    <source>
        <dbReference type="Pfam" id="PF01882"/>
    </source>
</evidence>
<dbReference type="AlphaFoldDB" id="A0A939RUX2"/>
<feature type="region of interest" description="Disordered" evidence="1">
    <location>
        <begin position="1"/>
        <end position="22"/>
    </location>
</feature>
<name>A0A939RUX2_9CELL</name>
<feature type="transmembrane region" description="Helical" evidence="2">
    <location>
        <begin position="34"/>
        <end position="58"/>
    </location>
</feature>
<feature type="compositionally biased region" description="Basic and acidic residues" evidence="1">
    <location>
        <begin position="208"/>
        <end position="223"/>
    </location>
</feature>
<reference evidence="4" key="1">
    <citation type="submission" date="2021-03" db="EMBL/GenBank/DDBJ databases">
        <title>Actinotalea soli sp. nov., isolated from soil.</title>
        <authorList>
            <person name="Ping W."/>
            <person name="Zhang J."/>
        </authorList>
    </citation>
    <scope>NUCLEOTIDE SEQUENCE</scope>
    <source>
        <strain evidence="4">BY-33</strain>
    </source>
</reference>
<dbReference type="EMBL" id="JAGEMK010000002">
    <property type="protein sequence ID" value="MBO1751058.1"/>
    <property type="molecule type" value="Genomic_DNA"/>
</dbReference>
<protein>
    <submittedName>
        <fullName evidence="4">DUF58 domain-containing protein</fullName>
    </submittedName>
</protein>
<dbReference type="RefSeq" id="WP_208054750.1">
    <property type="nucleotide sequence ID" value="NZ_JAGEMK010000002.1"/>
</dbReference>
<keyword evidence="5" id="KW-1185">Reference proteome</keyword>
<keyword evidence="2" id="KW-1133">Transmembrane helix</keyword>
<gene>
    <name evidence="4" type="ORF">J4G33_04500</name>
</gene>
<feature type="compositionally biased region" description="Low complexity" evidence="1">
    <location>
        <begin position="196"/>
        <end position="206"/>
    </location>
</feature>
<evidence type="ECO:0000256" key="2">
    <source>
        <dbReference type="SAM" id="Phobius"/>
    </source>
</evidence>
<dbReference type="InterPro" id="IPR002881">
    <property type="entry name" value="DUF58"/>
</dbReference>
<evidence type="ECO:0000256" key="1">
    <source>
        <dbReference type="SAM" id="MobiDB-lite"/>
    </source>
</evidence>
<evidence type="ECO:0000313" key="4">
    <source>
        <dbReference type="EMBL" id="MBO1751058.1"/>
    </source>
</evidence>
<comment type="caution">
    <text evidence="4">The sequence shown here is derived from an EMBL/GenBank/DDBJ whole genome shotgun (WGS) entry which is preliminary data.</text>
</comment>
<organism evidence="4 5">
    <name type="scientific">Actinotalea soli</name>
    <dbReference type="NCBI Taxonomy" id="2819234"/>
    <lineage>
        <taxon>Bacteria</taxon>
        <taxon>Bacillati</taxon>
        <taxon>Actinomycetota</taxon>
        <taxon>Actinomycetes</taxon>
        <taxon>Micrococcales</taxon>
        <taxon>Cellulomonadaceae</taxon>
        <taxon>Actinotalea</taxon>
    </lineage>
</organism>
<proteinExistence type="predicted"/>
<dbReference type="PANTHER" id="PTHR33608">
    <property type="entry name" value="BLL2464 PROTEIN"/>
    <property type="match status" value="1"/>
</dbReference>
<dbReference type="Proteomes" id="UP000664209">
    <property type="component" value="Unassembled WGS sequence"/>
</dbReference>
<feature type="domain" description="DUF58" evidence="3">
    <location>
        <begin position="222"/>
        <end position="399"/>
    </location>
</feature>
<accession>A0A939RUX2</accession>
<dbReference type="Pfam" id="PF01882">
    <property type="entry name" value="DUF58"/>
    <property type="match status" value="1"/>
</dbReference>
<keyword evidence="2" id="KW-0812">Transmembrane</keyword>
<keyword evidence="2" id="KW-0472">Membrane</keyword>
<feature type="region of interest" description="Disordered" evidence="1">
    <location>
        <begin position="196"/>
        <end position="230"/>
    </location>
</feature>
<sequence length="463" mass="49880">MSAGAWEGRDEPWGLRPPSDGAAERARLEERARAPWAVGGLLAWSLAAGLLLLTLGGLGGRPDLALLGVPAVLGSLWGLWTRPRGEVWVDVERADGGTGGSGGLEARVRLTAPPGTEAVRLRVGRLSHGTTEALVDVPLTRVLGVSATSVRTGAQELFAVEHQGLGPGTYLTGPVGQMPAGRVVVLPRGRRMPGLPLPLRLRGLTGQHESRRPGDGGGLRDVHPFAPGDSPRRVDWRVTARRSPQLEELYVRRTVALAEAPVTLVVDSRDDVGPDVSTWSGLRPIRPDDATSLDLARQAAATIAEGYLGAGDRVGVEDLGVRRRALRPGAGRRQLDRIVHQLALLRPEGQPARRLRAPHLPAGSLVYLVSTFLDPEPAQLAQVWRRAGHRVIAVDVLPRLREQGLERRELLALRILRMDREDRLAELVAGGSELVRWAEPEEATRGLLQLARAHRRPGAGVGR</sequence>